<dbReference type="PANTHER" id="PTHR13696">
    <property type="entry name" value="P-LOOP CONTAINING NUCLEOSIDE TRIPHOSPHATE HYDROLASE"/>
    <property type="match status" value="1"/>
</dbReference>
<dbReference type="AlphaFoldDB" id="A0A5S9IPI6"/>
<dbReference type="Gene3D" id="3.40.50.300">
    <property type="entry name" value="P-loop containing nucleotide triphosphate hydrolases"/>
    <property type="match status" value="1"/>
</dbReference>
<accession>A0A5S9IPI6</accession>
<dbReference type="Proteomes" id="UP000326354">
    <property type="component" value="Chromosome"/>
</dbReference>
<evidence type="ECO:0000313" key="3">
    <source>
        <dbReference type="Proteomes" id="UP000326354"/>
    </source>
</evidence>
<name>A0A5S9IPI6_UABAM</name>
<gene>
    <name evidence="2" type="ORF">UABAM_04053</name>
</gene>
<evidence type="ECO:0000313" key="2">
    <source>
        <dbReference type="EMBL" id="BBM85679.1"/>
    </source>
</evidence>
<reference evidence="2 3" key="1">
    <citation type="submission" date="2019-08" db="EMBL/GenBank/DDBJ databases">
        <title>Complete genome sequence of Candidatus Uab amorphum.</title>
        <authorList>
            <person name="Shiratori T."/>
            <person name="Suzuki S."/>
            <person name="Kakizawa Y."/>
            <person name="Ishida K."/>
        </authorList>
    </citation>
    <scope>NUCLEOTIDE SEQUENCE [LARGE SCALE GENOMIC DNA]</scope>
    <source>
        <strain evidence="2 3">SRT547</strain>
    </source>
</reference>
<dbReference type="SUPFAM" id="SSF52540">
    <property type="entry name" value="P-loop containing nucleoside triphosphate hydrolases"/>
    <property type="match status" value="1"/>
</dbReference>
<dbReference type="Pfam" id="PF13614">
    <property type="entry name" value="AAA_31"/>
    <property type="match status" value="1"/>
</dbReference>
<dbReference type="RefSeq" id="WP_173013442.1">
    <property type="nucleotide sequence ID" value="NZ_AP019860.1"/>
</dbReference>
<keyword evidence="3" id="KW-1185">Reference proteome</keyword>
<organism evidence="2 3">
    <name type="scientific">Uabimicrobium amorphum</name>
    <dbReference type="NCBI Taxonomy" id="2596890"/>
    <lineage>
        <taxon>Bacteria</taxon>
        <taxon>Pseudomonadati</taxon>
        <taxon>Planctomycetota</taxon>
        <taxon>Candidatus Uabimicrobiia</taxon>
        <taxon>Candidatus Uabimicrobiales</taxon>
        <taxon>Candidatus Uabimicrobiaceae</taxon>
        <taxon>Candidatus Uabimicrobium</taxon>
    </lineage>
</organism>
<dbReference type="KEGG" id="uam:UABAM_04053"/>
<feature type="domain" description="AAA" evidence="1">
    <location>
        <begin position="2"/>
        <end position="173"/>
    </location>
</feature>
<proteinExistence type="predicted"/>
<dbReference type="InterPro" id="IPR050678">
    <property type="entry name" value="DNA_Partitioning_ATPase"/>
</dbReference>
<dbReference type="PANTHER" id="PTHR13696:SF52">
    <property type="entry name" value="PARA FAMILY PROTEIN CT_582"/>
    <property type="match status" value="1"/>
</dbReference>
<dbReference type="InterPro" id="IPR027417">
    <property type="entry name" value="P-loop_NTPase"/>
</dbReference>
<protein>
    <submittedName>
        <fullName evidence="2">Sporulation initiation inhibitor Soj</fullName>
    </submittedName>
</protein>
<dbReference type="CDD" id="cd02042">
    <property type="entry name" value="ParAB_family"/>
    <property type="match status" value="1"/>
</dbReference>
<evidence type="ECO:0000259" key="1">
    <source>
        <dbReference type="Pfam" id="PF13614"/>
    </source>
</evidence>
<dbReference type="InterPro" id="IPR025669">
    <property type="entry name" value="AAA_dom"/>
</dbReference>
<sequence>MIVSVAIEKGGTGKSQTAVNLSCALVKFHKLKVLVVDLDPQGTASLGFGISPLSTDTNTIYDVLSGRVDPQDAVYSYNDSDLCIMPSNHELAIYGSNEFTTELDNLLSPMSNIFDFIFIDLPPTLGNFTMTSLCLSDSVLIPVNASSSVCIVALLSQLRTIKTTVEAVNSKLSVLGILACMVNNTRICSEVLSWLEDEYPNLLFETKIRQNIKLAESLGLGEPIFDYAPDSYGALDYKNVAGEIMRRVT</sequence>
<dbReference type="EMBL" id="AP019860">
    <property type="protein sequence ID" value="BBM85679.1"/>
    <property type="molecule type" value="Genomic_DNA"/>
</dbReference>